<evidence type="ECO:0008006" key="3">
    <source>
        <dbReference type="Google" id="ProtNLM"/>
    </source>
</evidence>
<evidence type="ECO:0000313" key="2">
    <source>
        <dbReference type="Proteomes" id="UP001611339"/>
    </source>
</evidence>
<name>A0ABW7UGP8_9ACTN</name>
<dbReference type="RefSeq" id="WP_398712533.1">
    <property type="nucleotide sequence ID" value="NZ_JBIRUI010000018.1"/>
</dbReference>
<protein>
    <recommendedName>
        <fullName evidence="3">HEPN domain-containing protein</fullName>
    </recommendedName>
</protein>
<sequence length="58" mass="6628">MFLIQWAAVIEIERFPDTARELRRAEYLAQIAEDPEESRRYVRAAGDIIRAAHKAVGG</sequence>
<proteinExistence type="predicted"/>
<organism evidence="1 2">
    <name type="scientific">Streptomyces litmocidini</name>
    <dbReference type="NCBI Taxonomy" id="67318"/>
    <lineage>
        <taxon>Bacteria</taxon>
        <taxon>Bacillati</taxon>
        <taxon>Actinomycetota</taxon>
        <taxon>Actinomycetes</taxon>
        <taxon>Kitasatosporales</taxon>
        <taxon>Streptomycetaceae</taxon>
        <taxon>Streptomyces</taxon>
    </lineage>
</organism>
<reference evidence="1 2" key="1">
    <citation type="submission" date="2024-10" db="EMBL/GenBank/DDBJ databases">
        <title>The Natural Products Discovery Center: Release of the First 8490 Sequenced Strains for Exploring Actinobacteria Biosynthetic Diversity.</title>
        <authorList>
            <person name="Kalkreuter E."/>
            <person name="Kautsar S.A."/>
            <person name="Yang D."/>
            <person name="Bader C.D."/>
            <person name="Teijaro C.N."/>
            <person name="Fluegel L."/>
            <person name="Davis C.M."/>
            <person name="Simpson J.R."/>
            <person name="Lauterbach L."/>
            <person name="Steele A.D."/>
            <person name="Gui C."/>
            <person name="Meng S."/>
            <person name="Li G."/>
            <person name="Viehrig K."/>
            <person name="Ye F."/>
            <person name="Su P."/>
            <person name="Kiefer A.F."/>
            <person name="Nichols A."/>
            <person name="Cepeda A.J."/>
            <person name="Yan W."/>
            <person name="Fan B."/>
            <person name="Jiang Y."/>
            <person name="Adhikari A."/>
            <person name="Zheng C.-J."/>
            <person name="Schuster L."/>
            <person name="Cowan T.M."/>
            <person name="Smanski M.J."/>
            <person name="Chevrette M.G."/>
            <person name="De Carvalho L.P.S."/>
            <person name="Shen B."/>
        </authorList>
    </citation>
    <scope>NUCLEOTIDE SEQUENCE [LARGE SCALE GENOMIC DNA]</scope>
    <source>
        <strain evidence="1 2">NPDC020602</strain>
    </source>
</reference>
<evidence type="ECO:0000313" key="1">
    <source>
        <dbReference type="EMBL" id="MFI1718019.1"/>
    </source>
</evidence>
<keyword evidence="2" id="KW-1185">Reference proteome</keyword>
<accession>A0ABW7UGP8</accession>
<dbReference type="EMBL" id="JBIRUI010000018">
    <property type="protein sequence ID" value="MFI1718019.1"/>
    <property type="molecule type" value="Genomic_DNA"/>
</dbReference>
<gene>
    <name evidence="1" type="ORF">ACH407_31235</name>
</gene>
<comment type="caution">
    <text evidence="1">The sequence shown here is derived from an EMBL/GenBank/DDBJ whole genome shotgun (WGS) entry which is preliminary data.</text>
</comment>
<dbReference type="Proteomes" id="UP001611339">
    <property type="component" value="Unassembled WGS sequence"/>
</dbReference>